<feature type="region of interest" description="Disordered" evidence="1">
    <location>
        <begin position="1"/>
        <end position="41"/>
    </location>
</feature>
<proteinExistence type="predicted"/>
<evidence type="ECO:0000313" key="4">
    <source>
        <dbReference type="Proteomes" id="UP000001918"/>
    </source>
</evidence>
<gene>
    <name evidence="3" type="ordered locus">Tcur_1134</name>
</gene>
<sequence>MNLFRHPGHGNLGGTRSHTAAGPWQRPRRTRSGLRKRRAEKGSVKKRLAAFGIAAAGAGVLIVTPASAASTAAGLDPAKLQAAMDGVHRAGMPGLYAQVRDGGRVWRGASGVADVRTGRPVTPHMRQRVGSITKTFTAAAVLQQAERGRIRLDDPIGRYLPHLVPGERGRRITVRMLLNHTSGIADYIPYAFPSLLQGSPRSLEDNRFRRFRPAELIRMGLAAPATGRPGELPGSYSNTNYVILGQLLERVTGTPAEKHITRNVIERAGLKHTAFPAGPRIKGPHPRMYEAMYGLIDPPRDYSVYDMSWVGTAGAVVSTMDDLNRFYAALLNGKIISRASLAQMQRTVPVGVGGGTMDYGLGLYAVHTPCGVFWGHDGVVWGAGAQSLIRADGGRQVSYAVNLTKYNRPDSSGNLQPHPIDEAFGPFLQLALCGDRQAQVTFARRPVTPMPLMGVPALR</sequence>
<evidence type="ECO:0000259" key="2">
    <source>
        <dbReference type="Pfam" id="PF00144"/>
    </source>
</evidence>
<evidence type="ECO:0000256" key="1">
    <source>
        <dbReference type="SAM" id="MobiDB-lite"/>
    </source>
</evidence>
<name>D1A8M4_THECD</name>
<feature type="domain" description="Beta-lactamase-related" evidence="2">
    <location>
        <begin position="87"/>
        <end position="412"/>
    </location>
</feature>
<dbReference type="Gene3D" id="3.40.710.10">
    <property type="entry name" value="DD-peptidase/beta-lactamase superfamily"/>
    <property type="match status" value="1"/>
</dbReference>
<organism evidence="3 4">
    <name type="scientific">Thermomonospora curvata (strain ATCC 19995 / DSM 43183 / JCM 3096 / KCTC 9072 / NBRC 15933 / NCIMB 10081 / Henssen B9)</name>
    <dbReference type="NCBI Taxonomy" id="471852"/>
    <lineage>
        <taxon>Bacteria</taxon>
        <taxon>Bacillati</taxon>
        <taxon>Actinomycetota</taxon>
        <taxon>Actinomycetes</taxon>
        <taxon>Streptosporangiales</taxon>
        <taxon>Thermomonosporaceae</taxon>
        <taxon>Thermomonospora</taxon>
    </lineage>
</organism>
<dbReference type="AlphaFoldDB" id="D1A8M4"/>
<feature type="compositionally biased region" description="Basic residues" evidence="1">
    <location>
        <begin position="26"/>
        <end position="41"/>
    </location>
</feature>
<evidence type="ECO:0000313" key="3">
    <source>
        <dbReference type="EMBL" id="ACY96719.1"/>
    </source>
</evidence>
<protein>
    <submittedName>
        <fullName evidence="3">Beta-lactamase</fullName>
    </submittedName>
</protein>
<dbReference type="PANTHER" id="PTHR46825:SF7">
    <property type="entry name" value="D-ALANYL-D-ALANINE CARBOXYPEPTIDASE"/>
    <property type="match status" value="1"/>
</dbReference>
<dbReference type="eggNOG" id="COG1680">
    <property type="taxonomic scope" value="Bacteria"/>
</dbReference>
<dbReference type="InterPro" id="IPR050491">
    <property type="entry name" value="AmpC-like"/>
</dbReference>
<dbReference type="EMBL" id="CP001738">
    <property type="protein sequence ID" value="ACY96719.1"/>
    <property type="molecule type" value="Genomic_DNA"/>
</dbReference>
<dbReference type="Pfam" id="PF00144">
    <property type="entry name" value="Beta-lactamase"/>
    <property type="match status" value="1"/>
</dbReference>
<dbReference type="InterPro" id="IPR001466">
    <property type="entry name" value="Beta-lactam-related"/>
</dbReference>
<keyword evidence="4" id="KW-1185">Reference proteome</keyword>
<dbReference type="KEGG" id="tcu:Tcur_1134"/>
<dbReference type="STRING" id="471852.Tcur_1134"/>
<dbReference type="PANTHER" id="PTHR46825">
    <property type="entry name" value="D-ALANYL-D-ALANINE-CARBOXYPEPTIDASE/ENDOPEPTIDASE AMPH"/>
    <property type="match status" value="1"/>
</dbReference>
<dbReference type="HOGENOM" id="CLU_020027_2_3_11"/>
<dbReference type="Proteomes" id="UP000001918">
    <property type="component" value="Chromosome"/>
</dbReference>
<reference evidence="3 4" key="1">
    <citation type="journal article" date="2011" name="Stand. Genomic Sci.">
        <title>Complete genome sequence of Thermomonospora curvata type strain (B9).</title>
        <authorList>
            <person name="Chertkov O."/>
            <person name="Sikorski J."/>
            <person name="Nolan M."/>
            <person name="Lapidus A."/>
            <person name="Lucas S."/>
            <person name="Del Rio T.G."/>
            <person name="Tice H."/>
            <person name="Cheng J.F."/>
            <person name="Goodwin L."/>
            <person name="Pitluck S."/>
            <person name="Liolios K."/>
            <person name="Ivanova N."/>
            <person name="Mavromatis K."/>
            <person name="Mikhailova N."/>
            <person name="Ovchinnikova G."/>
            <person name="Pati A."/>
            <person name="Chen A."/>
            <person name="Palaniappan K."/>
            <person name="Djao O.D."/>
            <person name="Land M."/>
            <person name="Hauser L."/>
            <person name="Chang Y.J."/>
            <person name="Jeffries C.D."/>
            <person name="Brettin T."/>
            <person name="Han C."/>
            <person name="Detter J.C."/>
            <person name="Rohde M."/>
            <person name="Goker M."/>
            <person name="Woyke T."/>
            <person name="Bristow J."/>
            <person name="Eisen J.A."/>
            <person name="Markowitz V."/>
            <person name="Hugenholtz P."/>
            <person name="Klenk H.P."/>
            <person name="Kyrpides N.C."/>
        </authorList>
    </citation>
    <scope>NUCLEOTIDE SEQUENCE [LARGE SCALE GENOMIC DNA]</scope>
    <source>
        <strain evidence="4">ATCC 19995 / DSM 43183 / JCM 3096 / KCTC 9072 / NBRC 15933 / NCIMB 10081 / Henssen B9</strain>
    </source>
</reference>
<dbReference type="InterPro" id="IPR012338">
    <property type="entry name" value="Beta-lactam/transpept-like"/>
</dbReference>
<dbReference type="SUPFAM" id="SSF56601">
    <property type="entry name" value="beta-lactamase/transpeptidase-like"/>
    <property type="match status" value="1"/>
</dbReference>
<accession>D1A8M4</accession>